<dbReference type="Gene3D" id="3.30.160.60">
    <property type="entry name" value="Classic Zinc Finger"/>
    <property type="match status" value="1"/>
</dbReference>
<dbReference type="PROSITE" id="PS00028">
    <property type="entry name" value="ZINC_FINGER_C2H2_1"/>
    <property type="match status" value="1"/>
</dbReference>
<proteinExistence type="predicted"/>
<evidence type="ECO:0000259" key="6">
    <source>
        <dbReference type="PROSITE" id="PS50157"/>
    </source>
</evidence>
<dbReference type="SUPFAM" id="SSF57667">
    <property type="entry name" value="beta-beta-alpha zinc fingers"/>
    <property type="match status" value="1"/>
</dbReference>
<reference evidence="7 8" key="1">
    <citation type="submission" date="2024-01" db="EMBL/GenBank/DDBJ databases">
        <title>The genomes of 5 underutilized Papilionoideae crops provide insights into root nodulation and disease resistanc.</title>
        <authorList>
            <person name="Jiang F."/>
        </authorList>
    </citation>
    <scope>NUCLEOTIDE SEQUENCE [LARGE SCALE GENOMIC DNA]</scope>
    <source>
        <strain evidence="7">LVBAO_FW01</strain>
        <tissue evidence="7">Leaves</tissue>
    </source>
</reference>
<keyword evidence="8" id="KW-1185">Reference proteome</keyword>
<dbReference type="Proteomes" id="UP001367508">
    <property type="component" value="Unassembled WGS sequence"/>
</dbReference>
<evidence type="ECO:0000256" key="2">
    <source>
        <dbReference type="ARBA" id="ARBA00022737"/>
    </source>
</evidence>
<sequence>MGKAVESEEIPKYRDIRRYFCQYCGICRSKKTLITSHINLHHKEEVEKARDEKDHEAEVGKSNTCEECGASFKKHAYLLQHMQSHSLEDNNL</sequence>
<evidence type="ECO:0000313" key="8">
    <source>
        <dbReference type="Proteomes" id="UP001367508"/>
    </source>
</evidence>
<evidence type="ECO:0000256" key="1">
    <source>
        <dbReference type="ARBA" id="ARBA00022723"/>
    </source>
</evidence>
<evidence type="ECO:0000256" key="5">
    <source>
        <dbReference type="PROSITE-ProRule" id="PRU00042"/>
    </source>
</evidence>
<feature type="domain" description="C2H2-type" evidence="6">
    <location>
        <begin position="63"/>
        <end position="90"/>
    </location>
</feature>
<dbReference type="InterPro" id="IPR036236">
    <property type="entry name" value="Znf_C2H2_sf"/>
</dbReference>
<gene>
    <name evidence="7" type="ORF">VNO77_33290</name>
</gene>
<accession>A0AAN9PY75</accession>
<evidence type="ECO:0000256" key="3">
    <source>
        <dbReference type="ARBA" id="ARBA00022771"/>
    </source>
</evidence>
<evidence type="ECO:0000313" key="7">
    <source>
        <dbReference type="EMBL" id="KAK7314762.1"/>
    </source>
</evidence>
<keyword evidence="2" id="KW-0677">Repeat</keyword>
<comment type="caution">
    <text evidence="7">The sequence shown here is derived from an EMBL/GenBank/DDBJ whole genome shotgun (WGS) entry which is preliminary data.</text>
</comment>
<organism evidence="7 8">
    <name type="scientific">Canavalia gladiata</name>
    <name type="common">Sword bean</name>
    <name type="synonym">Dolichos gladiatus</name>
    <dbReference type="NCBI Taxonomy" id="3824"/>
    <lineage>
        <taxon>Eukaryota</taxon>
        <taxon>Viridiplantae</taxon>
        <taxon>Streptophyta</taxon>
        <taxon>Embryophyta</taxon>
        <taxon>Tracheophyta</taxon>
        <taxon>Spermatophyta</taxon>
        <taxon>Magnoliopsida</taxon>
        <taxon>eudicotyledons</taxon>
        <taxon>Gunneridae</taxon>
        <taxon>Pentapetalae</taxon>
        <taxon>rosids</taxon>
        <taxon>fabids</taxon>
        <taxon>Fabales</taxon>
        <taxon>Fabaceae</taxon>
        <taxon>Papilionoideae</taxon>
        <taxon>50 kb inversion clade</taxon>
        <taxon>NPAAA clade</taxon>
        <taxon>indigoferoid/millettioid clade</taxon>
        <taxon>Phaseoleae</taxon>
        <taxon>Canavalia</taxon>
    </lineage>
</organism>
<dbReference type="EMBL" id="JAYMYQ010000008">
    <property type="protein sequence ID" value="KAK7314762.1"/>
    <property type="molecule type" value="Genomic_DNA"/>
</dbReference>
<evidence type="ECO:0000256" key="4">
    <source>
        <dbReference type="ARBA" id="ARBA00022833"/>
    </source>
</evidence>
<dbReference type="FunFam" id="3.30.160.60:FF:000100">
    <property type="entry name" value="Zinc finger 45-like"/>
    <property type="match status" value="1"/>
</dbReference>
<name>A0AAN9PY75_CANGL</name>
<dbReference type="PROSITE" id="PS50157">
    <property type="entry name" value="ZINC_FINGER_C2H2_2"/>
    <property type="match status" value="2"/>
</dbReference>
<keyword evidence="1" id="KW-0479">Metal-binding</keyword>
<keyword evidence="3 5" id="KW-0863">Zinc-finger</keyword>
<dbReference type="GO" id="GO:0008270">
    <property type="term" value="F:zinc ion binding"/>
    <property type="evidence" value="ECO:0007669"/>
    <property type="project" value="UniProtKB-KW"/>
</dbReference>
<feature type="domain" description="C2H2-type" evidence="6">
    <location>
        <begin position="19"/>
        <end position="46"/>
    </location>
</feature>
<dbReference type="SMART" id="SM00355">
    <property type="entry name" value="ZnF_C2H2"/>
    <property type="match status" value="2"/>
</dbReference>
<dbReference type="Pfam" id="PF00096">
    <property type="entry name" value="zf-C2H2"/>
    <property type="match status" value="1"/>
</dbReference>
<dbReference type="AlphaFoldDB" id="A0AAN9PY75"/>
<keyword evidence="4" id="KW-0862">Zinc</keyword>
<dbReference type="InterPro" id="IPR013087">
    <property type="entry name" value="Znf_C2H2_type"/>
</dbReference>
<protein>
    <recommendedName>
        <fullName evidence="6">C2H2-type domain-containing protein</fullName>
    </recommendedName>
</protein>